<protein>
    <recommendedName>
        <fullName evidence="10">RND efflux pump membrane fusion protein barrel-sandwich domain-containing protein</fullName>
    </recommendedName>
</protein>
<evidence type="ECO:0000259" key="7">
    <source>
        <dbReference type="Pfam" id="PF25990"/>
    </source>
</evidence>
<dbReference type="InterPro" id="IPR058637">
    <property type="entry name" value="YknX-like_C"/>
</dbReference>
<keyword evidence="4" id="KW-1133">Transmembrane helix</keyword>
<keyword evidence="3" id="KW-0175">Coiled coil</keyword>
<dbReference type="EMBL" id="LIZX01000271">
    <property type="protein sequence ID" value="KPJ62385.1"/>
    <property type="molecule type" value="Genomic_DNA"/>
</dbReference>
<dbReference type="InterPro" id="IPR050465">
    <property type="entry name" value="UPF0194_transport"/>
</dbReference>
<comment type="subcellular location">
    <subcellularLocation>
        <location evidence="1">Cell envelope</location>
    </subcellularLocation>
</comment>
<name>A0A0S7XIT4_UNCSA</name>
<dbReference type="GO" id="GO:0030313">
    <property type="term" value="C:cell envelope"/>
    <property type="evidence" value="ECO:0007669"/>
    <property type="project" value="UniProtKB-SubCell"/>
</dbReference>
<accession>A0A0S7XIT4</accession>
<dbReference type="Gene3D" id="2.40.50.100">
    <property type="match status" value="1"/>
</dbReference>
<dbReference type="Pfam" id="PF25973">
    <property type="entry name" value="BSH_CzcB"/>
    <property type="match status" value="1"/>
</dbReference>
<dbReference type="SUPFAM" id="SSF111369">
    <property type="entry name" value="HlyD-like secretion proteins"/>
    <property type="match status" value="1"/>
</dbReference>
<evidence type="ECO:0000256" key="1">
    <source>
        <dbReference type="ARBA" id="ARBA00004196"/>
    </source>
</evidence>
<keyword evidence="4" id="KW-0812">Transmembrane</keyword>
<dbReference type="Gene3D" id="6.20.50.140">
    <property type="match status" value="1"/>
</dbReference>
<dbReference type="GO" id="GO:0016020">
    <property type="term" value="C:membrane"/>
    <property type="evidence" value="ECO:0007669"/>
    <property type="project" value="InterPro"/>
</dbReference>
<dbReference type="PANTHER" id="PTHR32347">
    <property type="entry name" value="EFFLUX SYSTEM COMPONENT YKNX-RELATED"/>
    <property type="match status" value="1"/>
</dbReference>
<comment type="similarity">
    <text evidence="2">Belongs to the membrane fusion protein (MFP) (TC 8.A.1) family.</text>
</comment>
<feature type="domain" description="YknX-like beta-barrel" evidence="7">
    <location>
        <begin position="164"/>
        <end position="246"/>
    </location>
</feature>
<evidence type="ECO:0000259" key="6">
    <source>
        <dbReference type="Pfam" id="PF25989"/>
    </source>
</evidence>
<keyword evidence="4" id="KW-0472">Membrane</keyword>
<feature type="domain" description="CzcB-like barrel-sandwich hybrid" evidence="5">
    <location>
        <begin position="63"/>
        <end position="158"/>
    </location>
</feature>
<feature type="domain" description="YknX-like C-terminal permuted SH3-like" evidence="6">
    <location>
        <begin position="254"/>
        <end position="322"/>
    </location>
</feature>
<proteinExistence type="inferred from homology"/>
<evidence type="ECO:0000313" key="9">
    <source>
        <dbReference type="Proteomes" id="UP000051861"/>
    </source>
</evidence>
<dbReference type="InterPro" id="IPR058636">
    <property type="entry name" value="Beta-barrel_YknX"/>
</dbReference>
<feature type="transmembrane region" description="Helical" evidence="4">
    <location>
        <begin position="6"/>
        <end position="24"/>
    </location>
</feature>
<evidence type="ECO:0000256" key="4">
    <source>
        <dbReference type="SAM" id="Phobius"/>
    </source>
</evidence>
<evidence type="ECO:0000259" key="5">
    <source>
        <dbReference type="Pfam" id="PF25973"/>
    </source>
</evidence>
<gene>
    <name evidence="8" type="ORF">AMJ44_15675</name>
</gene>
<evidence type="ECO:0000256" key="2">
    <source>
        <dbReference type="ARBA" id="ARBA00009477"/>
    </source>
</evidence>
<evidence type="ECO:0000256" key="3">
    <source>
        <dbReference type="ARBA" id="ARBA00023054"/>
    </source>
</evidence>
<dbReference type="Proteomes" id="UP000051861">
    <property type="component" value="Unassembled WGS sequence"/>
</dbReference>
<dbReference type="AlphaFoldDB" id="A0A0S7XIT4"/>
<dbReference type="Pfam" id="PF25990">
    <property type="entry name" value="Beta-barrel_YknX"/>
    <property type="match status" value="1"/>
</dbReference>
<dbReference type="NCBIfam" id="TIGR01730">
    <property type="entry name" value="RND_mfp"/>
    <property type="match status" value="1"/>
</dbReference>
<comment type="caution">
    <text evidence="8">The sequence shown here is derived from an EMBL/GenBank/DDBJ whole genome shotgun (WGS) entry which is preliminary data.</text>
</comment>
<evidence type="ECO:0000313" key="8">
    <source>
        <dbReference type="EMBL" id="KPJ62385.1"/>
    </source>
</evidence>
<dbReference type="GO" id="GO:0022857">
    <property type="term" value="F:transmembrane transporter activity"/>
    <property type="evidence" value="ECO:0007669"/>
    <property type="project" value="InterPro"/>
</dbReference>
<dbReference type="Gene3D" id="2.40.30.170">
    <property type="match status" value="1"/>
</dbReference>
<reference evidence="8 9" key="1">
    <citation type="journal article" date="2015" name="Microbiome">
        <title>Genomic resolution of linkages in carbon, nitrogen, and sulfur cycling among widespread estuary sediment bacteria.</title>
        <authorList>
            <person name="Baker B.J."/>
            <person name="Lazar C.S."/>
            <person name="Teske A.P."/>
            <person name="Dick G.J."/>
        </authorList>
    </citation>
    <scope>NUCLEOTIDE SEQUENCE [LARGE SCALE GENOMIC DNA]</scope>
    <source>
        <strain evidence="8">DG_54_3</strain>
    </source>
</reference>
<sequence length="325" mass="35754">MLKNKGLIIGITVLLLAIAVFAFFRLRGGGVEIKVAETGRGNILSTISASGLVRANSVELGSARMAGRVEWVGVEEGDRVRKGQVLVKLDGFDQADKEYMRLKKLHAKGFVSDLELERAKTAVDNAQIVSPISGIVAEKAVIPGEAISPGIPVMTVVDIDNPWVEIQIDEVDIAVAKAGQRVRFTTDAFPDQEFFGRITWINKKAELKKVGGRVRLDEEDLVFRGKVKFEDGQKVLRPGMSVYAEIITGEKRNVLVVPREAITLRQGKQVVYVITGNRAWQKEVELGIKDAEKVEILKGLSLGEKVAISNLDKLKDKERVKVLSE</sequence>
<evidence type="ECO:0008006" key="10">
    <source>
        <dbReference type="Google" id="ProtNLM"/>
    </source>
</evidence>
<organism evidence="8 9">
    <name type="scientific">candidate division WOR-1 bacterium DG_54_3</name>
    <dbReference type="NCBI Taxonomy" id="1703775"/>
    <lineage>
        <taxon>Bacteria</taxon>
        <taxon>Bacillati</taxon>
        <taxon>Saganbacteria</taxon>
    </lineage>
</organism>
<dbReference type="Pfam" id="PF25989">
    <property type="entry name" value="YknX_C"/>
    <property type="match status" value="1"/>
</dbReference>
<dbReference type="InterPro" id="IPR058647">
    <property type="entry name" value="BSH_CzcB-like"/>
</dbReference>
<dbReference type="InterPro" id="IPR006143">
    <property type="entry name" value="RND_pump_MFP"/>
</dbReference>